<dbReference type="PANTHER" id="PTHR32089:SF120">
    <property type="entry name" value="METHYL-ACCEPTING CHEMOTAXIS PROTEIN TLPQ"/>
    <property type="match status" value="1"/>
</dbReference>
<evidence type="ECO:0000256" key="1">
    <source>
        <dbReference type="ARBA" id="ARBA00004651"/>
    </source>
</evidence>
<dbReference type="GO" id="GO:0005886">
    <property type="term" value="C:plasma membrane"/>
    <property type="evidence" value="ECO:0007669"/>
    <property type="project" value="UniProtKB-SubCell"/>
</dbReference>
<dbReference type="AlphaFoldDB" id="A0A0P9KDF6"/>
<dbReference type="Gene3D" id="1.20.1440.210">
    <property type="match status" value="2"/>
</dbReference>
<keyword evidence="6" id="KW-1133">Transmembrane helix</keyword>
<accession>A0A0P9KDF6</accession>
<dbReference type="SUPFAM" id="SSF58104">
    <property type="entry name" value="Methyl-accepting chemotaxis protein (MCP) signaling domain"/>
    <property type="match status" value="1"/>
</dbReference>
<keyword evidence="5" id="KW-0812">Transmembrane</keyword>
<dbReference type="FunFam" id="1.10.287.950:FF:000001">
    <property type="entry name" value="Methyl-accepting chemotaxis sensory transducer"/>
    <property type="match status" value="1"/>
</dbReference>
<dbReference type="Pfam" id="PF00672">
    <property type="entry name" value="HAMP"/>
    <property type="match status" value="1"/>
</dbReference>
<evidence type="ECO:0000256" key="3">
    <source>
        <dbReference type="ARBA" id="ARBA00022481"/>
    </source>
</evidence>
<evidence type="ECO:0000256" key="6">
    <source>
        <dbReference type="ARBA" id="ARBA00022989"/>
    </source>
</evidence>
<comment type="caution">
    <text evidence="10">The sequence shown here is derived from an EMBL/GenBank/DDBJ whole genome shotgun (WGS) entry which is preliminary data.</text>
</comment>
<keyword evidence="10" id="KW-0418">Kinase</keyword>
<dbReference type="PROSITE" id="PS51753">
    <property type="entry name" value="HBM"/>
    <property type="match status" value="1"/>
</dbReference>
<dbReference type="GO" id="GO:0016301">
    <property type="term" value="F:kinase activity"/>
    <property type="evidence" value="ECO:0007669"/>
    <property type="project" value="UniProtKB-KW"/>
</dbReference>
<dbReference type="PANTHER" id="PTHR32089">
    <property type="entry name" value="METHYL-ACCEPTING CHEMOTAXIS PROTEIN MCPB"/>
    <property type="match status" value="1"/>
</dbReference>
<comment type="similarity">
    <text evidence="9">Belongs to the methyl-accepting chemotaxis (MCP) protein family.</text>
</comment>
<sequence>MMLRCFSGGLFFQKINGLYMSSATSGVLSNMTVRAKLMVGFGVLILMLLLMAYTGKEATDSLKRRAELSGDIAQFSSTARDMRIERLVYFLKADDAQAAKWLEALERTERQLATMSPRFKTPNNIELLKEAQTTMQLYRGFYSRSVEATREREQLRTQAGASGETINGFLTKVAEAANGENGSATERQKLPELFISVQKMRTAFRSYTASPSKNGEDTVRQAIGQVGARVEALRNTNLPTAEVQGLAASVAVYSGQLEALVAAQTKVDEAQGGITTSIATILGITDKMTAIQNELRTSDAEKAQQKILLWLTLSALLSVLAAWLITRSIVHPLKETVEIVEVVAGGDFTYKTVVTRSDELGTLQGSMLRMTAGLRSLISEMKDGVVQVASAAEELSAVTEQTSAGVNAQKLETEQIATAMQQMTATTHEVSRNAAQAVNTAQIASQLALKGGQVVDRTRSQIETLAREMNMTRTAMAALRGNTQSIGGVLDVIKTVADQTNLLALNAAIEAARAGEAGRGFAVVADEVRGLAVRTRTSTDEIALLINELQTSTHHMGQVLEQNLALTDSSVELSTQASEMLQSITASVHEIEVMNEQIAVATEQQSNVGEEIGRGVTNVRDISDQTAAASEETATSSVELARVSARLQEMTNRFII</sequence>
<evidence type="ECO:0000256" key="7">
    <source>
        <dbReference type="ARBA" id="ARBA00023136"/>
    </source>
</evidence>
<reference evidence="10 11" key="1">
    <citation type="submission" date="2018-08" db="EMBL/GenBank/DDBJ databases">
        <title>Recombination of ecologically and evolutionarily significant loci maintains genetic cohesion in the Pseudomonas syringae species complex.</title>
        <authorList>
            <person name="Dillon M."/>
            <person name="Thakur S."/>
            <person name="Almeida R.N.D."/>
            <person name="Weir B.S."/>
            <person name="Guttman D.S."/>
        </authorList>
    </citation>
    <scope>NUCLEOTIDE SEQUENCE [LARGE SCALE GENOMIC DNA]</scope>
    <source>
        <strain evidence="10 11">ICMP 4086</strain>
    </source>
</reference>
<evidence type="ECO:0000313" key="11">
    <source>
        <dbReference type="Proteomes" id="UP000278587"/>
    </source>
</evidence>
<dbReference type="PRINTS" id="PR00260">
    <property type="entry name" value="CHEMTRNSDUCR"/>
</dbReference>
<evidence type="ECO:0000313" key="10">
    <source>
        <dbReference type="EMBL" id="RMM05549.1"/>
    </source>
</evidence>
<proteinExistence type="inferred from homology"/>
<organism evidence="10 11">
    <name type="scientific">Pseudomonas caricapapayae</name>
    <dbReference type="NCBI Taxonomy" id="46678"/>
    <lineage>
        <taxon>Bacteria</taxon>
        <taxon>Pseudomonadati</taxon>
        <taxon>Pseudomonadota</taxon>
        <taxon>Gammaproteobacteria</taxon>
        <taxon>Pseudomonadales</taxon>
        <taxon>Pseudomonadaceae</taxon>
        <taxon>Pseudomonas</taxon>
    </lineage>
</organism>
<keyword evidence="4" id="KW-0145">Chemotaxis</keyword>
<dbReference type="GO" id="GO:0007165">
    <property type="term" value="P:signal transduction"/>
    <property type="evidence" value="ECO:0007669"/>
    <property type="project" value="UniProtKB-KW"/>
</dbReference>
<dbReference type="PROSITE" id="PS50111">
    <property type="entry name" value="CHEMOTAXIS_TRANSDUC_2"/>
    <property type="match status" value="1"/>
</dbReference>
<dbReference type="SMART" id="SM00304">
    <property type="entry name" value="HAMP"/>
    <property type="match status" value="1"/>
</dbReference>
<keyword evidence="10" id="KW-0808">Transferase</keyword>
<dbReference type="InterPro" id="IPR032255">
    <property type="entry name" value="HBM"/>
</dbReference>
<keyword evidence="8" id="KW-0807">Transducer</keyword>
<dbReference type="CDD" id="cd06225">
    <property type="entry name" value="HAMP"/>
    <property type="match status" value="1"/>
</dbReference>
<dbReference type="Pfam" id="PF16591">
    <property type="entry name" value="HBM"/>
    <property type="match status" value="1"/>
</dbReference>
<dbReference type="PROSITE" id="PS50885">
    <property type="entry name" value="HAMP"/>
    <property type="match status" value="1"/>
</dbReference>
<dbReference type="SMART" id="SM01358">
    <property type="entry name" value="HBM"/>
    <property type="match status" value="1"/>
</dbReference>
<dbReference type="InterPro" id="IPR003660">
    <property type="entry name" value="HAMP_dom"/>
</dbReference>
<evidence type="ECO:0000256" key="8">
    <source>
        <dbReference type="ARBA" id="ARBA00023224"/>
    </source>
</evidence>
<dbReference type="GO" id="GO:0004888">
    <property type="term" value="F:transmembrane signaling receptor activity"/>
    <property type="evidence" value="ECO:0007669"/>
    <property type="project" value="InterPro"/>
</dbReference>
<evidence type="ECO:0000256" key="5">
    <source>
        <dbReference type="ARBA" id="ARBA00022692"/>
    </source>
</evidence>
<dbReference type="Proteomes" id="UP000278587">
    <property type="component" value="Unassembled WGS sequence"/>
</dbReference>
<dbReference type="Pfam" id="PF00015">
    <property type="entry name" value="MCPsignal"/>
    <property type="match status" value="1"/>
</dbReference>
<dbReference type="EMBL" id="RBOC01000166">
    <property type="protein sequence ID" value="RMM05549.1"/>
    <property type="molecule type" value="Genomic_DNA"/>
</dbReference>
<keyword evidence="7" id="KW-0472">Membrane</keyword>
<dbReference type="SMART" id="SM00283">
    <property type="entry name" value="MA"/>
    <property type="match status" value="1"/>
</dbReference>
<gene>
    <name evidence="10" type="ORF">ALQ84_05664</name>
</gene>
<dbReference type="InterPro" id="IPR004090">
    <property type="entry name" value="Chemotax_Me-accpt_rcpt"/>
</dbReference>
<dbReference type="GO" id="GO:0006935">
    <property type="term" value="P:chemotaxis"/>
    <property type="evidence" value="ECO:0007669"/>
    <property type="project" value="UniProtKB-KW"/>
</dbReference>
<dbReference type="InterPro" id="IPR004089">
    <property type="entry name" value="MCPsignal_dom"/>
</dbReference>
<comment type="subcellular location">
    <subcellularLocation>
        <location evidence="1">Cell membrane</location>
        <topology evidence="1">Multi-pass membrane protein</topology>
    </subcellularLocation>
</comment>
<evidence type="ECO:0000256" key="9">
    <source>
        <dbReference type="ARBA" id="ARBA00029447"/>
    </source>
</evidence>
<dbReference type="CDD" id="cd11386">
    <property type="entry name" value="MCP_signal"/>
    <property type="match status" value="1"/>
</dbReference>
<name>A0A0P9KDF6_9PSED</name>
<evidence type="ECO:0000256" key="4">
    <source>
        <dbReference type="ARBA" id="ARBA00022500"/>
    </source>
</evidence>
<evidence type="ECO:0000256" key="2">
    <source>
        <dbReference type="ARBA" id="ARBA00022475"/>
    </source>
</evidence>
<keyword evidence="3" id="KW-0488">Methylation</keyword>
<protein>
    <submittedName>
        <fullName evidence="10">Histidine kinase, HAMP region: chemotaxis sensory transducer</fullName>
    </submittedName>
</protein>
<dbReference type="Gene3D" id="1.10.287.950">
    <property type="entry name" value="Methyl-accepting chemotaxis protein"/>
    <property type="match status" value="1"/>
</dbReference>
<keyword evidence="2" id="KW-1003">Cell membrane</keyword>